<dbReference type="InterPro" id="IPR013762">
    <property type="entry name" value="Integrase-like_cat_sf"/>
</dbReference>
<accession>A0A1H8SB90</accession>
<dbReference type="Gene3D" id="3.30.160.390">
    <property type="entry name" value="Integrase, DNA-binding domain"/>
    <property type="match status" value="1"/>
</dbReference>
<dbReference type="InterPro" id="IPR038488">
    <property type="entry name" value="Integrase_DNA-bd_sf"/>
</dbReference>
<dbReference type="Proteomes" id="UP000198893">
    <property type="component" value="Unassembled WGS sequence"/>
</dbReference>
<evidence type="ECO:0000256" key="4">
    <source>
        <dbReference type="ARBA" id="ARBA00023172"/>
    </source>
</evidence>
<dbReference type="Gene3D" id="1.10.150.130">
    <property type="match status" value="1"/>
</dbReference>
<dbReference type="EMBL" id="FODS01000011">
    <property type="protein sequence ID" value="SEO76319.1"/>
    <property type="molecule type" value="Genomic_DNA"/>
</dbReference>
<organism evidence="6 7">
    <name type="scientific">Salinihabitans flavidus</name>
    <dbReference type="NCBI Taxonomy" id="569882"/>
    <lineage>
        <taxon>Bacteria</taxon>
        <taxon>Pseudomonadati</taxon>
        <taxon>Pseudomonadota</taxon>
        <taxon>Alphaproteobacteria</taxon>
        <taxon>Rhodobacterales</taxon>
        <taxon>Roseobacteraceae</taxon>
        <taxon>Salinihabitans</taxon>
    </lineage>
</organism>
<dbReference type="InterPro" id="IPR010998">
    <property type="entry name" value="Integrase_recombinase_N"/>
</dbReference>
<dbReference type="Pfam" id="PF00589">
    <property type="entry name" value="Phage_integrase"/>
    <property type="match status" value="1"/>
</dbReference>
<keyword evidence="7" id="KW-1185">Reference proteome</keyword>
<feature type="domain" description="Tyr recombinase" evidence="5">
    <location>
        <begin position="231"/>
        <end position="416"/>
    </location>
</feature>
<dbReference type="PANTHER" id="PTHR30629">
    <property type="entry name" value="PROPHAGE INTEGRASE"/>
    <property type="match status" value="1"/>
</dbReference>
<dbReference type="InterPro" id="IPR050808">
    <property type="entry name" value="Phage_Integrase"/>
</dbReference>
<gene>
    <name evidence="6" type="ORF">SAMN04490248_111107</name>
</gene>
<dbReference type="InterPro" id="IPR011010">
    <property type="entry name" value="DNA_brk_join_enz"/>
</dbReference>
<evidence type="ECO:0000313" key="7">
    <source>
        <dbReference type="Proteomes" id="UP000198893"/>
    </source>
</evidence>
<dbReference type="InterPro" id="IPR002104">
    <property type="entry name" value="Integrase_catalytic"/>
</dbReference>
<comment type="similarity">
    <text evidence="1">Belongs to the 'phage' integrase family.</text>
</comment>
<keyword evidence="2" id="KW-0229">DNA integration</keyword>
<evidence type="ECO:0000256" key="1">
    <source>
        <dbReference type="ARBA" id="ARBA00008857"/>
    </source>
</evidence>
<dbReference type="InterPro" id="IPR025166">
    <property type="entry name" value="Integrase_DNA_bind_dom"/>
</dbReference>
<sequence>MPKRVKELSALEVKRLEYPHEEMKAKGNKPLPVFKAVGGVAGLHLQLTPGEGKSWTYRYSVRVPGTDKYKRRSLGLGSYPEVGVGEARDRAREAKDKIRQGIDPIKERKAARVALAAEVAKLTFAQAIDGWDREHLHKFSSEKHRLIWLSSVRAVEGLQDMQVDQVEQEDVWRCLEPIAKRTPDTARRVRGRIAAVLDWAEDEKQRSGPNPASTGWIKRKLSAKTAGAKVTHQPALQVEDAARWMADLRQREGLGSRALEFLALTAVRSGEVRGATWDEIDLDKGVWTIPAERMKMKRDHTVPLPVDAMALLKALPRMESLVFPAARGGQMSDMTLSATMKRMHESDLKAGGLGFLDKDSERPAVPHGLRSCFRVWAGQQGFSREHAELALAHQFGDSVEQAYQRDIYTEQRRPMMEAWAALLGDKGTGENVVPMQKAGA</sequence>
<dbReference type="Gene3D" id="1.10.443.10">
    <property type="entry name" value="Intergrase catalytic core"/>
    <property type="match status" value="1"/>
</dbReference>
<dbReference type="AlphaFoldDB" id="A0A1H8SB90"/>
<dbReference type="SUPFAM" id="SSF56349">
    <property type="entry name" value="DNA breaking-rejoining enzymes"/>
    <property type="match status" value="1"/>
</dbReference>
<dbReference type="GO" id="GO:0006310">
    <property type="term" value="P:DNA recombination"/>
    <property type="evidence" value="ECO:0007669"/>
    <property type="project" value="UniProtKB-KW"/>
</dbReference>
<name>A0A1H8SB90_9RHOB</name>
<dbReference type="PROSITE" id="PS51898">
    <property type="entry name" value="TYR_RECOMBINASE"/>
    <property type="match status" value="1"/>
</dbReference>
<reference evidence="6 7" key="1">
    <citation type="submission" date="2016-10" db="EMBL/GenBank/DDBJ databases">
        <authorList>
            <person name="de Groot N.N."/>
        </authorList>
    </citation>
    <scope>NUCLEOTIDE SEQUENCE [LARGE SCALE GENOMIC DNA]</scope>
    <source>
        <strain evidence="6 7">DSM 27842</strain>
    </source>
</reference>
<dbReference type="InterPro" id="IPR053876">
    <property type="entry name" value="Phage_int_M"/>
</dbReference>
<dbReference type="GO" id="GO:0003677">
    <property type="term" value="F:DNA binding"/>
    <property type="evidence" value="ECO:0007669"/>
    <property type="project" value="UniProtKB-KW"/>
</dbReference>
<dbReference type="GO" id="GO:0015074">
    <property type="term" value="P:DNA integration"/>
    <property type="evidence" value="ECO:0007669"/>
    <property type="project" value="UniProtKB-KW"/>
</dbReference>
<evidence type="ECO:0000259" key="5">
    <source>
        <dbReference type="PROSITE" id="PS51898"/>
    </source>
</evidence>
<dbReference type="PANTHER" id="PTHR30629:SF2">
    <property type="entry name" value="PROPHAGE INTEGRASE INTS-RELATED"/>
    <property type="match status" value="1"/>
</dbReference>
<evidence type="ECO:0000256" key="3">
    <source>
        <dbReference type="ARBA" id="ARBA00023125"/>
    </source>
</evidence>
<dbReference type="Pfam" id="PF22022">
    <property type="entry name" value="Phage_int_M"/>
    <property type="match status" value="1"/>
</dbReference>
<dbReference type="OrthoDB" id="9795573at2"/>
<keyword evidence="3" id="KW-0238">DNA-binding</keyword>
<keyword evidence="4" id="KW-0233">DNA recombination</keyword>
<proteinExistence type="inferred from homology"/>
<dbReference type="CDD" id="cd00801">
    <property type="entry name" value="INT_P4_C"/>
    <property type="match status" value="1"/>
</dbReference>
<evidence type="ECO:0000313" key="6">
    <source>
        <dbReference type="EMBL" id="SEO76319.1"/>
    </source>
</evidence>
<dbReference type="Pfam" id="PF13356">
    <property type="entry name" value="Arm-DNA-bind_3"/>
    <property type="match status" value="1"/>
</dbReference>
<evidence type="ECO:0000256" key="2">
    <source>
        <dbReference type="ARBA" id="ARBA00022908"/>
    </source>
</evidence>
<protein>
    <submittedName>
        <fullName evidence="6">Integrase</fullName>
    </submittedName>
</protein>
<dbReference type="STRING" id="569882.SAMN04490248_111107"/>